<keyword evidence="3" id="KW-1185">Reference proteome</keyword>
<feature type="region of interest" description="Disordered" evidence="1">
    <location>
        <begin position="117"/>
        <end position="154"/>
    </location>
</feature>
<dbReference type="EMBL" id="GG663741">
    <property type="protein sequence ID" value="EEH55993.1"/>
    <property type="molecule type" value="Genomic_DNA"/>
</dbReference>
<sequence>MPPKKGGKKGKAAKAPAYASKAADCEPFGFLARDLIRTPLGLDAVVLGVKYPDPKRPGENGVMWVQYAATKLEAPIEDPKTTAGYTKLSEGTHVLREANRCAREIRVAREKKEAAEAAKRAKEEAARRELEALEAKKNKKKPKPKPPPAEEAAA</sequence>
<dbReference type="OMA" id="EANRCAR"/>
<evidence type="ECO:0000256" key="1">
    <source>
        <dbReference type="SAM" id="MobiDB-lite"/>
    </source>
</evidence>
<proteinExistence type="predicted"/>
<dbReference type="RefSeq" id="XP_003060041.1">
    <property type="nucleotide sequence ID" value="XM_003059995.1"/>
</dbReference>
<feature type="compositionally biased region" description="Basic and acidic residues" evidence="1">
    <location>
        <begin position="117"/>
        <end position="136"/>
    </location>
</feature>
<accession>C1MVI1</accession>
<dbReference type="AlphaFoldDB" id="C1MVI1"/>
<dbReference type="Proteomes" id="UP000001876">
    <property type="component" value="Unassembled WGS sequence"/>
</dbReference>
<gene>
    <name evidence="2" type="ORF">MICPUCDRAFT_59386</name>
</gene>
<evidence type="ECO:0000313" key="2">
    <source>
        <dbReference type="EMBL" id="EEH55993.1"/>
    </source>
</evidence>
<reference evidence="2 3" key="1">
    <citation type="journal article" date="2009" name="Science">
        <title>Green evolution and dynamic adaptations revealed by genomes of the marine picoeukaryotes Micromonas.</title>
        <authorList>
            <person name="Worden A.Z."/>
            <person name="Lee J.H."/>
            <person name="Mock T."/>
            <person name="Rouze P."/>
            <person name="Simmons M.P."/>
            <person name="Aerts A.L."/>
            <person name="Allen A.E."/>
            <person name="Cuvelier M.L."/>
            <person name="Derelle E."/>
            <person name="Everett M.V."/>
            <person name="Foulon E."/>
            <person name="Grimwood J."/>
            <person name="Gundlach H."/>
            <person name="Henrissat B."/>
            <person name="Napoli C."/>
            <person name="McDonald S.M."/>
            <person name="Parker M.S."/>
            <person name="Rombauts S."/>
            <person name="Salamov A."/>
            <person name="Von Dassow P."/>
            <person name="Badger J.H."/>
            <person name="Coutinho P.M."/>
            <person name="Demir E."/>
            <person name="Dubchak I."/>
            <person name="Gentemann C."/>
            <person name="Eikrem W."/>
            <person name="Gready J.E."/>
            <person name="John U."/>
            <person name="Lanier W."/>
            <person name="Lindquist E.A."/>
            <person name="Lucas S."/>
            <person name="Mayer K.F."/>
            <person name="Moreau H."/>
            <person name="Not F."/>
            <person name="Otillar R."/>
            <person name="Panaud O."/>
            <person name="Pangilinan J."/>
            <person name="Paulsen I."/>
            <person name="Piegu B."/>
            <person name="Poliakov A."/>
            <person name="Robbens S."/>
            <person name="Schmutz J."/>
            <person name="Toulza E."/>
            <person name="Wyss T."/>
            <person name="Zelensky A."/>
            <person name="Zhou K."/>
            <person name="Armbrust E.V."/>
            <person name="Bhattacharya D."/>
            <person name="Goodenough U.W."/>
            <person name="Van de Peer Y."/>
            <person name="Grigoriev I.V."/>
        </authorList>
    </citation>
    <scope>NUCLEOTIDE SEQUENCE [LARGE SCALE GENOMIC DNA]</scope>
    <source>
        <strain evidence="2 3">CCMP1545</strain>
    </source>
</reference>
<name>C1MVI1_MICPC</name>
<feature type="compositionally biased region" description="Pro residues" evidence="1">
    <location>
        <begin position="145"/>
        <end position="154"/>
    </location>
</feature>
<organism evidence="3">
    <name type="scientific">Micromonas pusilla (strain CCMP1545)</name>
    <name type="common">Picoplanktonic green alga</name>
    <dbReference type="NCBI Taxonomy" id="564608"/>
    <lineage>
        <taxon>Eukaryota</taxon>
        <taxon>Viridiplantae</taxon>
        <taxon>Chlorophyta</taxon>
        <taxon>Mamiellophyceae</taxon>
        <taxon>Mamiellales</taxon>
        <taxon>Mamiellaceae</taxon>
        <taxon>Micromonas</taxon>
    </lineage>
</organism>
<dbReference type="OrthoDB" id="543196at2759"/>
<dbReference type="GeneID" id="9685196"/>
<protein>
    <submittedName>
        <fullName evidence="2">Predicted protein</fullName>
    </submittedName>
</protein>
<evidence type="ECO:0000313" key="3">
    <source>
        <dbReference type="Proteomes" id="UP000001876"/>
    </source>
</evidence>
<dbReference type="KEGG" id="mpp:MICPUCDRAFT_59386"/>